<feature type="region of interest" description="Disordered" evidence="1">
    <location>
        <begin position="302"/>
        <end position="321"/>
    </location>
</feature>
<keyword evidence="3" id="KW-1185">Reference proteome</keyword>
<name>A0A409VT03_9AGAR</name>
<dbReference type="AlphaFoldDB" id="A0A409VT03"/>
<feature type="region of interest" description="Disordered" evidence="1">
    <location>
        <begin position="126"/>
        <end position="152"/>
    </location>
</feature>
<protein>
    <submittedName>
        <fullName evidence="2">Uncharacterized protein</fullName>
    </submittedName>
</protein>
<feature type="compositionally biased region" description="Polar residues" evidence="1">
    <location>
        <begin position="528"/>
        <end position="544"/>
    </location>
</feature>
<feature type="region of interest" description="Disordered" evidence="1">
    <location>
        <begin position="29"/>
        <end position="50"/>
    </location>
</feature>
<feature type="region of interest" description="Disordered" evidence="1">
    <location>
        <begin position="518"/>
        <end position="655"/>
    </location>
</feature>
<feature type="compositionally biased region" description="Polar residues" evidence="1">
    <location>
        <begin position="624"/>
        <end position="633"/>
    </location>
</feature>
<reference evidence="2 3" key="1">
    <citation type="journal article" date="2018" name="Evol. Lett.">
        <title>Horizontal gene cluster transfer increased hallucinogenic mushroom diversity.</title>
        <authorList>
            <person name="Reynolds H.T."/>
            <person name="Vijayakumar V."/>
            <person name="Gluck-Thaler E."/>
            <person name="Korotkin H.B."/>
            <person name="Matheny P.B."/>
            <person name="Slot J.C."/>
        </authorList>
    </citation>
    <scope>NUCLEOTIDE SEQUENCE [LARGE SCALE GENOMIC DNA]</scope>
    <source>
        <strain evidence="2 3">SRW20</strain>
    </source>
</reference>
<feature type="region of interest" description="Disordered" evidence="1">
    <location>
        <begin position="244"/>
        <end position="263"/>
    </location>
</feature>
<feature type="region of interest" description="Disordered" evidence="1">
    <location>
        <begin position="464"/>
        <end position="488"/>
    </location>
</feature>
<feature type="compositionally biased region" description="Polar residues" evidence="1">
    <location>
        <begin position="250"/>
        <end position="263"/>
    </location>
</feature>
<gene>
    <name evidence="2" type="ORF">CVT26_002533</name>
</gene>
<feature type="compositionally biased region" description="Low complexity" evidence="1">
    <location>
        <begin position="131"/>
        <end position="147"/>
    </location>
</feature>
<feature type="compositionally biased region" description="Basic and acidic residues" evidence="1">
    <location>
        <begin position="634"/>
        <end position="648"/>
    </location>
</feature>
<proteinExistence type="predicted"/>
<sequence>MQSSFNSPRPPRHTVRHFNGGRVLQVRDNLPHDSLPHESLPHDPNAPREGTEQYFSNLRHVRISGVSLLSVGGNYHGPGGAVLQGPGMNFITDHRTSTTAAFRPREDSSGGQQGHDLVAVFKGDASSLDNASTPPSAQPQTPQQPSSWNSNYSHSVDELQVASPYESDLEEGKLYIHNAFDLIKRIGADPDYTVDLNGSSSNSGPAGVETVSGGTTISFFSGAINPVISGGSFNVINGTVNLPGGPAPSSRHQQGSNYPSPGGNNYYEPFFPRFSLPPGPSWRPTYPPYAPYPSYPWHDHGASVASTEGTSPHQDRDPPRTLRGRIVRIGGDNESGPREYFRDILKDKQWTPKEAYAEFNNFCDDVACAAVRQAEVSFDDDGEVISFDPKDSYRIRVWPPTSPENIKWASFALLSAPAFPTLAITPQSPSLRAVIMVSEHSKAVLNQNSDQNDALARQNRPYDRTFPNNIPDFTGSGTSSGPTGFELSSRGRTSISMFNGATNTNVNGASFTLVDGDFIDRNRHPSPFQDQQGSTGRGYSSNGDDSPPPYSDHENDIALPPVPSWPPPQPPVLAHQSRPWRHIGPFPQAGPQWQHGRMATTSAEGSRPGQGWHAPNIVRGGSANYFQPSANNSPEEREYFDDLMKDKQWTPQRGL</sequence>
<feature type="compositionally biased region" description="Pro residues" evidence="1">
    <location>
        <begin position="560"/>
        <end position="571"/>
    </location>
</feature>
<dbReference type="EMBL" id="NHYE01005574">
    <property type="protein sequence ID" value="PPQ69378.1"/>
    <property type="molecule type" value="Genomic_DNA"/>
</dbReference>
<comment type="caution">
    <text evidence="2">The sequence shown here is derived from an EMBL/GenBank/DDBJ whole genome shotgun (WGS) entry which is preliminary data.</text>
</comment>
<evidence type="ECO:0000313" key="2">
    <source>
        <dbReference type="EMBL" id="PPQ69378.1"/>
    </source>
</evidence>
<evidence type="ECO:0000313" key="3">
    <source>
        <dbReference type="Proteomes" id="UP000284706"/>
    </source>
</evidence>
<feature type="compositionally biased region" description="Low complexity" evidence="1">
    <location>
        <begin position="474"/>
        <end position="484"/>
    </location>
</feature>
<evidence type="ECO:0000256" key="1">
    <source>
        <dbReference type="SAM" id="MobiDB-lite"/>
    </source>
</evidence>
<organism evidence="2 3">
    <name type="scientific">Gymnopilus dilepis</name>
    <dbReference type="NCBI Taxonomy" id="231916"/>
    <lineage>
        <taxon>Eukaryota</taxon>
        <taxon>Fungi</taxon>
        <taxon>Dikarya</taxon>
        <taxon>Basidiomycota</taxon>
        <taxon>Agaricomycotina</taxon>
        <taxon>Agaricomycetes</taxon>
        <taxon>Agaricomycetidae</taxon>
        <taxon>Agaricales</taxon>
        <taxon>Agaricineae</taxon>
        <taxon>Hymenogastraceae</taxon>
        <taxon>Gymnopilus</taxon>
    </lineage>
</organism>
<dbReference type="Proteomes" id="UP000284706">
    <property type="component" value="Unassembled WGS sequence"/>
</dbReference>
<accession>A0A409VT03</accession>
<dbReference type="InParanoid" id="A0A409VT03"/>